<dbReference type="Proteomes" id="UP001215280">
    <property type="component" value="Unassembled WGS sequence"/>
</dbReference>
<reference evidence="1" key="1">
    <citation type="submission" date="2023-03" db="EMBL/GenBank/DDBJ databases">
        <title>Massive genome expansion in bonnet fungi (Mycena s.s.) driven by repeated elements and novel gene families across ecological guilds.</title>
        <authorList>
            <consortium name="Lawrence Berkeley National Laboratory"/>
            <person name="Harder C.B."/>
            <person name="Miyauchi S."/>
            <person name="Viragh M."/>
            <person name="Kuo A."/>
            <person name="Thoen E."/>
            <person name="Andreopoulos B."/>
            <person name="Lu D."/>
            <person name="Skrede I."/>
            <person name="Drula E."/>
            <person name="Henrissat B."/>
            <person name="Morin E."/>
            <person name="Kohler A."/>
            <person name="Barry K."/>
            <person name="LaButti K."/>
            <person name="Morin E."/>
            <person name="Salamov A."/>
            <person name="Lipzen A."/>
            <person name="Mereny Z."/>
            <person name="Hegedus B."/>
            <person name="Baldrian P."/>
            <person name="Stursova M."/>
            <person name="Weitz H."/>
            <person name="Taylor A."/>
            <person name="Grigoriev I.V."/>
            <person name="Nagy L.G."/>
            <person name="Martin F."/>
            <person name="Kauserud H."/>
        </authorList>
    </citation>
    <scope>NUCLEOTIDE SEQUENCE</scope>
    <source>
        <strain evidence="1">CBHHK188m</strain>
    </source>
</reference>
<gene>
    <name evidence="1" type="ORF">DFH07DRAFT_785801</name>
</gene>
<organism evidence="1 2">
    <name type="scientific">Mycena maculata</name>
    <dbReference type="NCBI Taxonomy" id="230809"/>
    <lineage>
        <taxon>Eukaryota</taxon>
        <taxon>Fungi</taxon>
        <taxon>Dikarya</taxon>
        <taxon>Basidiomycota</taxon>
        <taxon>Agaricomycotina</taxon>
        <taxon>Agaricomycetes</taxon>
        <taxon>Agaricomycetidae</taxon>
        <taxon>Agaricales</taxon>
        <taxon>Marasmiineae</taxon>
        <taxon>Mycenaceae</taxon>
        <taxon>Mycena</taxon>
    </lineage>
</organism>
<proteinExistence type="predicted"/>
<evidence type="ECO:0000313" key="1">
    <source>
        <dbReference type="EMBL" id="KAJ7714326.1"/>
    </source>
</evidence>
<evidence type="ECO:0000313" key="2">
    <source>
        <dbReference type="Proteomes" id="UP001215280"/>
    </source>
</evidence>
<keyword evidence="2" id="KW-1185">Reference proteome</keyword>
<dbReference type="EMBL" id="JARJLG010000373">
    <property type="protein sequence ID" value="KAJ7714326.1"/>
    <property type="molecule type" value="Genomic_DNA"/>
</dbReference>
<protein>
    <submittedName>
        <fullName evidence="1">Uncharacterized protein</fullName>
    </submittedName>
</protein>
<accession>A0AAD7MFE8</accession>
<name>A0AAD7MFE8_9AGAR</name>
<dbReference type="AlphaFoldDB" id="A0AAD7MFE8"/>
<sequence>MHPGQLRYDISLDNCIAEGQHFHSHSCLSESIFVTLHNVVQGMFITNADHDGARWLFLRIYNYWGLYELIVLDVFVALYPVFDVSAYGPGSDEQLHAPRLSDAQYTEMLSTQELTVQLHRHLLSGCIFKDLPNKPYGSLVNATLAAVKHMVWSLVKYKLDQHEMVANLNEDFTPTAFAHQLIIAAYFFADQHSVHNFEFQESELWTSREDDYVGFIPWRHEAPDVSLAWAPASRTVSRGMVQRCLLARR</sequence>
<comment type="caution">
    <text evidence="1">The sequence shown here is derived from an EMBL/GenBank/DDBJ whole genome shotgun (WGS) entry which is preliminary data.</text>
</comment>